<reference evidence="2" key="1">
    <citation type="submission" date="2019-03" db="EMBL/GenBank/DDBJ databases">
        <title>Single cell metagenomics reveals metabolic interactions within the superorganism composed of flagellate Streblomastix strix and complex community of Bacteroidetes bacteria on its surface.</title>
        <authorList>
            <person name="Treitli S.C."/>
            <person name="Kolisko M."/>
            <person name="Husnik F."/>
            <person name="Keeling P."/>
            <person name="Hampl V."/>
        </authorList>
    </citation>
    <scope>NUCLEOTIDE SEQUENCE</scope>
    <source>
        <strain evidence="2">STM</strain>
    </source>
</reference>
<accession>A0A5J4QW70</accession>
<gene>
    <name evidence="2" type="ORF">EZS27_025727</name>
</gene>
<dbReference type="Gene3D" id="3.10.620.30">
    <property type="match status" value="1"/>
</dbReference>
<dbReference type="SMART" id="SM00460">
    <property type="entry name" value="TGc"/>
    <property type="match status" value="1"/>
</dbReference>
<dbReference type="SUPFAM" id="SSF54001">
    <property type="entry name" value="Cysteine proteinases"/>
    <property type="match status" value="1"/>
</dbReference>
<dbReference type="InterPro" id="IPR038765">
    <property type="entry name" value="Papain-like_cys_pep_sf"/>
</dbReference>
<dbReference type="InterPro" id="IPR002931">
    <property type="entry name" value="Transglutaminase-like"/>
</dbReference>
<protein>
    <recommendedName>
        <fullName evidence="1">Transglutaminase-like domain-containing protein</fullName>
    </recommendedName>
</protein>
<sequence length="449" mass="52498">MKKAIIKLVYTLTLVLIASCTSHPPYNTANLTEEERISRIKLDFSRTEEEVKQYIRKYIPDVTNEHIRRWEESKALECMIIDGEKRYFRNAAPNLFRIDSIAHSIKIAKDGFSLSGSESINQKHIPEVIKEARKMSKDTVLPQRFRVTYTLTVNPNAVPEGEIIRCWLPYPRTDQYRQKDVRLISTGETKYTIAPESYRHSTLYMEKTAVKDQPTVFTEQFEYTSYAAFYQLTPEIIQPYDTASALYKEYTAERETHIRFSPRIRHLADSLAGNETNPLLKARRFFTWVNDNFPWASAREYATIENIPEYVIENKHGDCGQVTLLFLALCRCSGIPTHFQSGFMMHPGAWNLHDWGEIYFEGIGWVPVDQSFGIPLFADNEDKRMFFLGGIDAWRMIVNSDYSASLYPKKEYSRSETVDFQRGEVEWKKGNLYFDNWDYDMDIEYLSFN</sequence>
<evidence type="ECO:0000259" key="1">
    <source>
        <dbReference type="SMART" id="SM00460"/>
    </source>
</evidence>
<dbReference type="Pfam" id="PF01841">
    <property type="entry name" value="Transglut_core"/>
    <property type="match status" value="1"/>
</dbReference>
<dbReference type="PANTHER" id="PTHR38339:SF1">
    <property type="entry name" value="TRANSGLUTAMINASE-LIKE DOMAIN-CONTAINING PROTEIN"/>
    <property type="match status" value="1"/>
</dbReference>
<dbReference type="PANTHER" id="PTHR38339">
    <property type="entry name" value="TRANSGLUTAMINASE DOMAIN PROTEIN"/>
    <property type="match status" value="1"/>
</dbReference>
<dbReference type="EMBL" id="SNRY01002455">
    <property type="protein sequence ID" value="KAA6325011.1"/>
    <property type="molecule type" value="Genomic_DNA"/>
</dbReference>
<feature type="domain" description="Transglutaminase-like" evidence="1">
    <location>
        <begin position="311"/>
        <end position="372"/>
    </location>
</feature>
<organism evidence="2">
    <name type="scientific">termite gut metagenome</name>
    <dbReference type="NCBI Taxonomy" id="433724"/>
    <lineage>
        <taxon>unclassified sequences</taxon>
        <taxon>metagenomes</taxon>
        <taxon>organismal metagenomes</taxon>
    </lineage>
</organism>
<name>A0A5J4QW70_9ZZZZ</name>
<comment type="caution">
    <text evidence="2">The sequence shown here is derived from an EMBL/GenBank/DDBJ whole genome shotgun (WGS) entry which is preliminary data.</text>
</comment>
<evidence type="ECO:0000313" key="2">
    <source>
        <dbReference type="EMBL" id="KAA6325011.1"/>
    </source>
</evidence>
<dbReference type="AlphaFoldDB" id="A0A5J4QW70"/>
<dbReference type="PROSITE" id="PS51257">
    <property type="entry name" value="PROKAR_LIPOPROTEIN"/>
    <property type="match status" value="1"/>
</dbReference>
<proteinExistence type="predicted"/>